<keyword evidence="4" id="KW-1185">Reference proteome</keyword>
<gene>
    <name evidence="3" type="ORF">GCM10025778_09520</name>
</gene>
<dbReference type="InterPro" id="IPR036380">
    <property type="entry name" value="Isochorismatase-like_sf"/>
</dbReference>
<evidence type="ECO:0000259" key="2">
    <source>
        <dbReference type="Pfam" id="PF00857"/>
    </source>
</evidence>
<dbReference type="EMBL" id="BAABLK010000021">
    <property type="protein sequence ID" value="GAA5226420.1"/>
    <property type="molecule type" value="Genomic_DNA"/>
</dbReference>
<keyword evidence="1 3" id="KW-0378">Hydrolase</keyword>
<reference evidence="4" key="1">
    <citation type="journal article" date="2019" name="Int. J. Syst. Evol. Microbiol.">
        <title>The Global Catalogue of Microorganisms (GCM) 10K type strain sequencing project: providing services to taxonomists for standard genome sequencing and annotation.</title>
        <authorList>
            <consortium name="The Broad Institute Genomics Platform"/>
            <consortium name="The Broad Institute Genome Sequencing Center for Infectious Disease"/>
            <person name="Wu L."/>
            <person name="Ma J."/>
        </authorList>
    </citation>
    <scope>NUCLEOTIDE SEQUENCE [LARGE SCALE GENOMIC DNA]</scope>
    <source>
        <strain evidence="4">JCM 18952</strain>
    </source>
</reference>
<organism evidence="3 4">
    <name type="scientific">Paeniglutamicibacter antarcticus</name>
    <dbReference type="NCBI Taxonomy" id="494023"/>
    <lineage>
        <taxon>Bacteria</taxon>
        <taxon>Bacillati</taxon>
        <taxon>Actinomycetota</taxon>
        <taxon>Actinomycetes</taxon>
        <taxon>Micrococcales</taxon>
        <taxon>Micrococcaceae</taxon>
        <taxon>Paeniglutamicibacter</taxon>
    </lineage>
</organism>
<proteinExistence type="predicted"/>
<sequence length="184" mass="19812">MSTFPDRERTALLVIDMQNDVVSDAYRREETLANINALVDRARESGTPVVWVQHSDAEMETGSTGWQIVPELAPQPGEPVIQKIYGDSFEDTTLEEVLAAAGAGRLVVSGAQSDACIRSTVHGAFTRGYDVTLVSDAHTTSDMTQWGAPAPESAISHINLYWQFQGAPGRTAAVTTAEDVVFGT</sequence>
<dbReference type="InterPro" id="IPR000868">
    <property type="entry name" value="Isochorismatase-like_dom"/>
</dbReference>
<accession>A0ABP9TN55</accession>
<dbReference type="PANTHER" id="PTHR43540">
    <property type="entry name" value="PEROXYUREIDOACRYLATE/UREIDOACRYLATE AMIDOHYDROLASE-RELATED"/>
    <property type="match status" value="1"/>
</dbReference>
<dbReference type="GO" id="GO:0016787">
    <property type="term" value="F:hydrolase activity"/>
    <property type="evidence" value="ECO:0007669"/>
    <property type="project" value="UniProtKB-KW"/>
</dbReference>
<comment type="caution">
    <text evidence="3">The sequence shown here is derived from an EMBL/GenBank/DDBJ whole genome shotgun (WGS) entry which is preliminary data.</text>
</comment>
<dbReference type="InterPro" id="IPR050272">
    <property type="entry name" value="Isochorismatase-like_hydrls"/>
</dbReference>
<dbReference type="Pfam" id="PF00857">
    <property type="entry name" value="Isochorismatase"/>
    <property type="match status" value="1"/>
</dbReference>
<evidence type="ECO:0000313" key="4">
    <source>
        <dbReference type="Proteomes" id="UP001501257"/>
    </source>
</evidence>
<protein>
    <submittedName>
        <fullName evidence="3">Cysteine hydrolase family protein</fullName>
    </submittedName>
</protein>
<dbReference type="RefSeq" id="WP_210100656.1">
    <property type="nucleotide sequence ID" value="NZ_BAABLK010000021.1"/>
</dbReference>
<dbReference type="CDD" id="cd01014">
    <property type="entry name" value="nicotinamidase_related"/>
    <property type="match status" value="1"/>
</dbReference>
<evidence type="ECO:0000313" key="3">
    <source>
        <dbReference type="EMBL" id="GAA5226420.1"/>
    </source>
</evidence>
<dbReference type="Gene3D" id="3.40.50.850">
    <property type="entry name" value="Isochorismatase-like"/>
    <property type="match status" value="1"/>
</dbReference>
<name>A0ABP9TN55_9MICC</name>
<dbReference type="Proteomes" id="UP001501257">
    <property type="component" value="Unassembled WGS sequence"/>
</dbReference>
<dbReference type="SUPFAM" id="SSF52499">
    <property type="entry name" value="Isochorismatase-like hydrolases"/>
    <property type="match status" value="1"/>
</dbReference>
<evidence type="ECO:0000256" key="1">
    <source>
        <dbReference type="ARBA" id="ARBA00022801"/>
    </source>
</evidence>
<feature type="domain" description="Isochorismatase-like" evidence="2">
    <location>
        <begin position="10"/>
        <end position="145"/>
    </location>
</feature>